<evidence type="ECO:0000259" key="3">
    <source>
        <dbReference type="PROSITE" id="PS50174"/>
    </source>
</evidence>
<dbReference type="EMBL" id="AXCN02001612">
    <property type="status" value="NOT_ANNOTATED_CDS"/>
    <property type="molecule type" value="Genomic_DNA"/>
</dbReference>
<dbReference type="PANTHER" id="PTHR23149">
    <property type="entry name" value="G PATCH DOMAIN CONTAINING PROTEIN"/>
    <property type="match status" value="1"/>
</dbReference>
<dbReference type="Pfam" id="PF01585">
    <property type="entry name" value="G-patch"/>
    <property type="match status" value="1"/>
</dbReference>
<feature type="compositionally biased region" description="Basic residues" evidence="2">
    <location>
        <begin position="466"/>
        <end position="476"/>
    </location>
</feature>
<dbReference type="InterPro" id="IPR000467">
    <property type="entry name" value="G_patch_dom"/>
</dbReference>
<feature type="compositionally biased region" description="Basic and acidic residues" evidence="2">
    <location>
        <begin position="315"/>
        <end position="324"/>
    </location>
</feature>
<feature type="compositionally biased region" description="Basic and acidic residues" evidence="2">
    <location>
        <begin position="284"/>
        <end position="293"/>
    </location>
</feature>
<evidence type="ECO:0000313" key="5">
    <source>
        <dbReference type="Proteomes" id="UP000075886"/>
    </source>
</evidence>
<dbReference type="EnsemblMetazoa" id="AFAF017039-RA">
    <property type="protein sequence ID" value="AFAF017039-PA"/>
    <property type="gene ID" value="AFAF017039"/>
</dbReference>
<feature type="region of interest" description="Disordered" evidence="2">
    <location>
        <begin position="279"/>
        <end position="408"/>
    </location>
</feature>
<sequence>MDFARNILEKYGWKDGEGLGKNSDGMKEPIKASLKFSKIGFGAETVDSGNNWWERVYNDASSNIEVQSDGSNHGKVKLRQLDTNAVEITTKGYSVNKLKRRNGMENGASKYGNVFLKASTLSGTTGREEEEANHVRTEDVEFTSIKTLTDEELFAACGGRTAHKGARHGLRLNGKLSRIDEQNNKLLQELESKSFEAVIKSNEWKVQLSKNGRKKSKKQVRNEQRWIEHGSTEAGDDEVKDMVHHADYVVSKNKKKKKRQQQTDHELANNISSMFADLPEEDCVEKPEPEQPKSKHKSKSSSKKKRSLDDELDLISEKIRKLDHSSVTIKKKDKKKKNKLKEAMNNVDDDTPKLDPAAKYRKDYRSDMKKNNRLLKKTVPHETPPENLINKPIRVLRSESSDEEEEDIVQRVNEEQERYWRKMRAAVPKINIIEPTEDDCLMLGQSLKESHKNNVKRVGNRTSGGNRKKNKKKHRQVAQLADSLSKKL</sequence>
<reference evidence="5" key="1">
    <citation type="submission" date="2014-01" db="EMBL/GenBank/DDBJ databases">
        <title>The Genome Sequence of Anopheles farauti FAR1 (V2).</title>
        <authorList>
            <consortium name="The Broad Institute Genomics Platform"/>
            <person name="Neafsey D.E."/>
            <person name="Besansky N."/>
            <person name="Howell P."/>
            <person name="Walton C."/>
            <person name="Young S.K."/>
            <person name="Zeng Q."/>
            <person name="Gargeya S."/>
            <person name="Fitzgerald M."/>
            <person name="Haas B."/>
            <person name="Abouelleil A."/>
            <person name="Allen A.W."/>
            <person name="Alvarado L."/>
            <person name="Arachchi H.M."/>
            <person name="Berlin A.M."/>
            <person name="Chapman S.B."/>
            <person name="Gainer-Dewar J."/>
            <person name="Goldberg J."/>
            <person name="Griggs A."/>
            <person name="Gujja S."/>
            <person name="Hansen M."/>
            <person name="Howarth C."/>
            <person name="Imamovic A."/>
            <person name="Ireland A."/>
            <person name="Larimer J."/>
            <person name="McCowan C."/>
            <person name="Murphy C."/>
            <person name="Pearson M."/>
            <person name="Poon T.W."/>
            <person name="Priest M."/>
            <person name="Roberts A."/>
            <person name="Saif S."/>
            <person name="Shea T."/>
            <person name="Sisk P."/>
            <person name="Sykes S."/>
            <person name="Wortman J."/>
            <person name="Nusbaum C."/>
            <person name="Birren B."/>
        </authorList>
    </citation>
    <scope>NUCLEOTIDE SEQUENCE [LARGE SCALE GENOMIC DNA]</scope>
    <source>
        <strain evidence="5">FAR1</strain>
    </source>
</reference>
<feature type="compositionally biased region" description="Basic residues" evidence="2">
    <location>
        <begin position="294"/>
        <end position="306"/>
    </location>
</feature>
<evidence type="ECO:0000313" key="4">
    <source>
        <dbReference type="EnsemblMetazoa" id="AFAF017039-PA"/>
    </source>
</evidence>
<evidence type="ECO:0000256" key="2">
    <source>
        <dbReference type="SAM" id="MobiDB-lite"/>
    </source>
</evidence>
<feature type="region of interest" description="Disordered" evidence="2">
    <location>
        <begin position="208"/>
        <end position="232"/>
    </location>
</feature>
<feature type="region of interest" description="Disordered" evidence="2">
    <location>
        <begin position="447"/>
        <end position="488"/>
    </location>
</feature>
<organism evidence="4 5">
    <name type="scientific">Anopheles farauti</name>
    <dbReference type="NCBI Taxonomy" id="69004"/>
    <lineage>
        <taxon>Eukaryota</taxon>
        <taxon>Metazoa</taxon>
        <taxon>Ecdysozoa</taxon>
        <taxon>Arthropoda</taxon>
        <taxon>Hexapoda</taxon>
        <taxon>Insecta</taxon>
        <taxon>Pterygota</taxon>
        <taxon>Neoptera</taxon>
        <taxon>Endopterygota</taxon>
        <taxon>Diptera</taxon>
        <taxon>Nematocera</taxon>
        <taxon>Culicoidea</taxon>
        <taxon>Culicidae</taxon>
        <taxon>Anophelinae</taxon>
        <taxon>Anopheles</taxon>
    </lineage>
</organism>
<feature type="domain" description="G-patch" evidence="3">
    <location>
        <begin position="1"/>
        <end position="46"/>
    </location>
</feature>
<feature type="compositionally biased region" description="Basic residues" evidence="2">
    <location>
        <begin position="329"/>
        <end position="339"/>
    </location>
</feature>
<dbReference type="Proteomes" id="UP000075886">
    <property type="component" value="Unassembled WGS sequence"/>
</dbReference>
<dbReference type="GO" id="GO:0005730">
    <property type="term" value="C:nucleolus"/>
    <property type="evidence" value="ECO:0007669"/>
    <property type="project" value="TreeGrafter"/>
</dbReference>
<keyword evidence="5" id="KW-1185">Reference proteome</keyword>
<proteinExistence type="predicted"/>
<dbReference type="InterPro" id="IPR050656">
    <property type="entry name" value="PINX1"/>
</dbReference>
<dbReference type="GO" id="GO:0003676">
    <property type="term" value="F:nucleic acid binding"/>
    <property type="evidence" value="ECO:0007669"/>
    <property type="project" value="InterPro"/>
</dbReference>
<reference evidence="4" key="2">
    <citation type="submission" date="2020-05" db="UniProtKB">
        <authorList>
            <consortium name="EnsemblMetazoa"/>
        </authorList>
    </citation>
    <scope>IDENTIFICATION</scope>
    <source>
        <strain evidence="4">FAR1</strain>
    </source>
</reference>
<dbReference type="PANTHER" id="PTHR23149:SF9">
    <property type="entry name" value="G PATCH DOMAIN-CONTAINING PROTEIN 4"/>
    <property type="match status" value="1"/>
</dbReference>
<protein>
    <recommendedName>
        <fullName evidence="1">G patch domain-containing protein 4</fullName>
    </recommendedName>
</protein>
<feature type="compositionally biased region" description="Basic and acidic residues" evidence="2">
    <location>
        <begin position="350"/>
        <end position="370"/>
    </location>
</feature>
<accession>A0A182QUC2</accession>
<evidence type="ECO:0000256" key="1">
    <source>
        <dbReference type="ARBA" id="ARBA00040365"/>
    </source>
</evidence>
<dbReference type="AlphaFoldDB" id="A0A182QUC2"/>
<dbReference type="STRING" id="69004.A0A182QUC2"/>
<feature type="compositionally biased region" description="Basic and acidic residues" evidence="2">
    <location>
        <begin position="220"/>
        <end position="231"/>
    </location>
</feature>
<dbReference type="SMART" id="SM00443">
    <property type="entry name" value="G_patch"/>
    <property type="match status" value="1"/>
</dbReference>
<dbReference type="VEuPathDB" id="VectorBase:AFAF017039"/>
<name>A0A182QUC2_9DIPT</name>
<dbReference type="PROSITE" id="PS50174">
    <property type="entry name" value="G_PATCH"/>
    <property type="match status" value="1"/>
</dbReference>